<sequence length="79" mass="8849">MRNHRAVTVIRRSDSTSSGVLSSGMSFCYIERHFDCNWFMKNIVCGEGTGAESFEVCVRGRKNVSGVENGWKIAICVRD</sequence>
<dbReference type="Proteomes" id="UP000886998">
    <property type="component" value="Unassembled WGS sequence"/>
</dbReference>
<dbReference type="AlphaFoldDB" id="A0A8X7CKS7"/>
<name>A0A8X7CKS7_9ARAC</name>
<dbReference type="EMBL" id="BMAV01019249">
    <property type="protein sequence ID" value="GFY72153.1"/>
    <property type="molecule type" value="Genomic_DNA"/>
</dbReference>
<proteinExistence type="predicted"/>
<evidence type="ECO:0000313" key="1">
    <source>
        <dbReference type="EMBL" id="GFY72153.1"/>
    </source>
</evidence>
<organism evidence="1 2">
    <name type="scientific">Trichonephila inaurata madagascariensis</name>
    <dbReference type="NCBI Taxonomy" id="2747483"/>
    <lineage>
        <taxon>Eukaryota</taxon>
        <taxon>Metazoa</taxon>
        <taxon>Ecdysozoa</taxon>
        <taxon>Arthropoda</taxon>
        <taxon>Chelicerata</taxon>
        <taxon>Arachnida</taxon>
        <taxon>Araneae</taxon>
        <taxon>Araneomorphae</taxon>
        <taxon>Entelegynae</taxon>
        <taxon>Araneoidea</taxon>
        <taxon>Nephilidae</taxon>
        <taxon>Trichonephila</taxon>
        <taxon>Trichonephila inaurata</taxon>
    </lineage>
</organism>
<evidence type="ECO:0000313" key="2">
    <source>
        <dbReference type="Proteomes" id="UP000886998"/>
    </source>
</evidence>
<protein>
    <submittedName>
        <fullName evidence="1">Uncharacterized protein</fullName>
    </submittedName>
</protein>
<keyword evidence="2" id="KW-1185">Reference proteome</keyword>
<gene>
    <name evidence="1" type="ORF">TNIN_27871</name>
</gene>
<comment type="caution">
    <text evidence="1">The sequence shown here is derived from an EMBL/GenBank/DDBJ whole genome shotgun (WGS) entry which is preliminary data.</text>
</comment>
<accession>A0A8X7CKS7</accession>
<reference evidence="1" key="1">
    <citation type="submission" date="2020-08" db="EMBL/GenBank/DDBJ databases">
        <title>Multicomponent nature underlies the extraordinary mechanical properties of spider dragline silk.</title>
        <authorList>
            <person name="Kono N."/>
            <person name="Nakamura H."/>
            <person name="Mori M."/>
            <person name="Yoshida Y."/>
            <person name="Ohtoshi R."/>
            <person name="Malay A.D."/>
            <person name="Moran D.A.P."/>
            <person name="Tomita M."/>
            <person name="Numata K."/>
            <person name="Arakawa K."/>
        </authorList>
    </citation>
    <scope>NUCLEOTIDE SEQUENCE</scope>
</reference>